<proteinExistence type="predicted"/>
<dbReference type="RefSeq" id="WP_237852978.1">
    <property type="nucleotide sequence ID" value="NZ_JAKLWS010000005.1"/>
</dbReference>
<keyword evidence="1" id="KW-0479">Metal-binding</keyword>
<evidence type="ECO:0000313" key="5">
    <source>
        <dbReference type="Proteomes" id="UP001165366"/>
    </source>
</evidence>
<dbReference type="InterPro" id="IPR011330">
    <property type="entry name" value="Glyco_hydro/deAcase_b/a-brl"/>
</dbReference>
<name>A0ABS9KBB3_9BACT</name>
<reference evidence="4" key="1">
    <citation type="submission" date="2022-01" db="EMBL/GenBank/DDBJ databases">
        <authorList>
            <person name="Wang Y."/>
        </authorList>
    </citation>
    <scope>NUCLEOTIDE SEQUENCE</scope>
    <source>
        <strain evidence="4">WB101</strain>
    </source>
</reference>
<dbReference type="InterPro" id="IPR002509">
    <property type="entry name" value="NODB_dom"/>
</dbReference>
<dbReference type="Gene3D" id="3.20.20.370">
    <property type="entry name" value="Glycoside hydrolase/deacetylase"/>
    <property type="match status" value="1"/>
</dbReference>
<dbReference type="PROSITE" id="PS51257">
    <property type="entry name" value="PROKAR_LIPOPROTEIN"/>
    <property type="match status" value="1"/>
</dbReference>
<dbReference type="PANTHER" id="PTHR10587">
    <property type="entry name" value="GLYCOSYL TRANSFERASE-RELATED"/>
    <property type="match status" value="1"/>
</dbReference>
<reference evidence="4" key="2">
    <citation type="submission" date="2024-05" db="EMBL/GenBank/DDBJ databases">
        <title>Rhodohalobacter halophilus gen. nov., sp. nov., a moderately halophilic member of the family Balneolaceae.</title>
        <authorList>
            <person name="Xia J."/>
        </authorList>
    </citation>
    <scope>NUCLEOTIDE SEQUENCE</scope>
    <source>
        <strain evidence="4">WB101</strain>
    </source>
</reference>
<evidence type="ECO:0000313" key="4">
    <source>
        <dbReference type="EMBL" id="MCG2588134.1"/>
    </source>
</evidence>
<dbReference type="CDD" id="cd10917">
    <property type="entry name" value="CE4_NodB_like_6s_7s"/>
    <property type="match status" value="1"/>
</dbReference>
<sequence>MKSVINFSYTILLFFCLIIFTSSCSDSSKKLDTEIEPCTQFDCIQGAVVRGDSTRKNLALIFSGDSFADGGDHIQSVLAEYDIKASFFFTGNFYRNPEFRDLIINLNDDGHYLGAHSDRHLLYNDWEKRDSLLVTYSEFTEDVTNNYKEMERFGIKKEAAQYYLPPYEWYNSTIASWTDSLGLQLINMTYGTLSHADYTIPQMSNYRDSDEIFESIIEYESKDPNGLNGFMLLIHIGTDPKRTDKFYRKLEPLITELRSKQYEFVRVDELLKIN</sequence>
<keyword evidence="5" id="KW-1185">Reference proteome</keyword>
<comment type="caution">
    <text evidence="4">The sequence shown here is derived from an EMBL/GenBank/DDBJ whole genome shotgun (WGS) entry which is preliminary data.</text>
</comment>
<dbReference type="EMBL" id="JAKLWS010000005">
    <property type="protein sequence ID" value="MCG2588134.1"/>
    <property type="molecule type" value="Genomic_DNA"/>
</dbReference>
<dbReference type="Pfam" id="PF01522">
    <property type="entry name" value="Polysacc_deac_1"/>
    <property type="match status" value="1"/>
</dbReference>
<dbReference type="SUPFAM" id="SSF88713">
    <property type="entry name" value="Glycoside hydrolase/deacetylase"/>
    <property type="match status" value="1"/>
</dbReference>
<dbReference type="PANTHER" id="PTHR10587:SF133">
    <property type="entry name" value="CHITIN DEACETYLASE 1-RELATED"/>
    <property type="match status" value="1"/>
</dbReference>
<dbReference type="Proteomes" id="UP001165366">
    <property type="component" value="Unassembled WGS sequence"/>
</dbReference>
<dbReference type="PROSITE" id="PS51677">
    <property type="entry name" value="NODB"/>
    <property type="match status" value="1"/>
</dbReference>
<accession>A0ABS9KBB3</accession>
<evidence type="ECO:0000259" key="3">
    <source>
        <dbReference type="PROSITE" id="PS51677"/>
    </source>
</evidence>
<dbReference type="InterPro" id="IPR050248">
    <property type="entry name" value="Polysacc_deacetylase_ArnD"/>
</dbReference>
<gene>
    <name evidence="4" type="ORF">L6773_06125</name>
</gene>
<organism evidence="4 5">
    <name type="scientific">Rhodohalobacter sulfatireducens</name>
    <dbReference type="NCBI Taxonomy" id="2911366"/>
    <lineage>
        <taxon>Bacteria</taxon>
        <taxon>Pseudomonadati</taxon>
        <taxon>Balneolota</taxon>
        <taxon>Balneolia</taxon>
        <taxon>Balneolales</taxon>
        <taxon>Balneolaceae</taxon>
        <taxon>Rhodohalobacter</taxon>
    </lineage>
</organism>
<protein>
    <submittedName>
        <fullName evidence="4">Polysaccharide deacetylase family protein</fullName>
    </submittedName>
</protein>
<evidence type="ECO:0000256" key="2">
    <source>
        <dbReference type="ARBA" id="ARBA00022801"/>
    </source>
</evidence>
<evidence type="ECO:0000256" key="1">
    <source>
        <dbReference type="ARBA" id="ARBA00022723"/>
    </source>
</evidence>
<keyword evidence="2" id="KW-0378">Hydrolase</keyword>
<feature type="domain" description="NodB homology" evidence="3">
    <location>
        <begin position="56"/>
        <end position="265"/>
    </location>
</feature>